<sequence>MSGLGHGGSPTFVTATADSELKAGVNGKPFCGGLSLDVDGYRFTLAKGGHSSGNLINLSRTNGLGRVPLGETLIQAGSTIKAMVLGDV</sequence>
<proteinExistence type="predicted"/>
<dbReference type="InterPro" id="IPR005111">
    <property type="entry name" value="MoeA_C_domain_IV"/>
</dbReference>
<dbReference type="SUPFAM" id="SSF63867">
    <property type="entry name" value="MoeA C-terminal domain-like"/>
    <property type="match status" value="1"/>
</dbReference>
<organism evidence="2 3">
    <name type="scientific">Adonisia turfae CCMR0082</name>
    <dbReference type="NCBI Taxonomy" id="2304604"/>
    <lineage>
        <taxon>Bacteria</taxon>
        <taxon>Bacillati</taxon>
        <taxon>Cyanobacteriota</taxon>
        <taxon>Adonisia</taxon>
        <taxon>Adonisia turfae</taxon>
    </lineage>
</organism>
<dbReference type="Pfam" id="PF03454">
    <property type="entry name" value="MoeA_C"/>
    <property type="match status" value="1"/>
</dbReference>
<evidence type="ECO:0000259" key="1">
    <source>
        <dbReference type="Pfam" id="PF03454"/>
    </source>
</evidence>
<comment type="caution">
    <text evidence="2">The sequence shown here is derived from an EMBL/GenBank/DDBJ whole genome shotgun (WGS) entry which is preliminary data.</text>
</comment>
<gene>
    <name evidence="2" type="ORF">D0962_33930</name>
</gene>
<dbReference type="RefSeq" id="WP_163670987.1">
    <property type="nucleotide sequence ID" value="NZ_QZCE01000002.1"/>
</dbReference>
<dbReference type="Proteomes" id="UP000473574">
    <property type="component" value="Unassembled WGS sequence"/>
</dbReference>
<evidence type="ECO:0000313" key="2">
    <source>
        <dbReference type="EMBL" id="NEZ67704.1"/>
    </source>
</evidence>
<protein>
    <recommendedName>
        <fullName evidence="1">MoeA C-terminal domain-containing protein</fullName>
    </recommendedName>
</protein>
<dbReference type="EMBL" id="QZCE01000002">
    <property type="protein sequence ID" value="NEZ67704.1"/>
    <property type="molecule type" value="Genomic_DNA"/>
</dbReference>
<feature type="domain" description="MoeA C-terminal" evidence="1">
    <location>
        <begin position="48"/>
        <end position="84"/>
    </location>
</feature>
<reference evidence="2 3" key="1">
    <citation type="journal article" date="2020" name="Microb. Ecol.">
        <title>Ecogenomics of the Marine Benthic Filamentous Cyanobacterium Adonisia.</title>
        <authorList>
            <person name="Walter J.M."/>
            <person name="Coutinho F.H."/>
            <person name="Leomil L."/>
            <person name="Hargreaves P.I."/>
            <person name="Campeao M.E."/>
            <person name="Vieira V.V."/>
            <person name="Silva B.S."/>
            <person name="Fistarol G.O."/>
            <person name="Salomon P.S."/>
            <person name="Sawabe T."/>
            <person name="Mino S."/>
            <person name="Hosokawa M."/>
            <person name="Miyashita H."/>
            <person name="Maruyama F."/>
            <person name="van Verk M.C."/>
            <person name="Dutilh B.E."/>
            <person name="Thompson C.C."/>
            <person name="Thompson F.L."/>
        </authorList>
    </citation>
    <scope>NUCLEOTIDE SEQUENCE [LARGE SCALE GENOMIC DNA]</scope>
    <source>
        <strain evidence="2 3">CCMR0082</strain>
    </source>
</reference>
<accession>A0A6M0SH51</accession>
<dbReference type="GO" id="GO:0032324">
    <property type="term" value="P:molybdopterin cofactor biosynthetic process"/>
    <property type="evidence" value="ECO:0007669"/>
    <property type="project" value="InterPro"/>
</dbReference>
<evidence type="ECO:0000313" key="3">
    <source>
        <dbReference type="Proteomes" id="UP000473574"/>
    </source>
</evidence>
<dbReference type="InterPro" id="IPR036688">
    <property type="entry name" value="MoeA_C_domain_IV_sf"/>
</dbReference>
<name>A0A6M0SH51_9CYAN</name>
<dbReference type="AlphaFoldDB" id="A0A6M0SH51"/>